<dbReference type="SUPFAM" id="SSF51735">
    <property type="entry name" value="NAD(P)-binding Rossmann-fold domains"/>
    <property type="match status" value="1"/>
</dbReference>
<feature type="domain" description="RmlD-like substrate binding" evidence="7">
    <location>
        <begin position="1"/>
        <end position="286"/>
    </location>
</feature>
<comment type="pathway">
    <text evidence="1 6">Carbohydrate biosynthesis; dTDP-L-rhamnose biosynthesis.</text>
</comment>
<dbReference type="Gene3D" id="3.90.25.10">
    <property type="entry name" value="UDP-galactose 4-epimerase, domain 1"/>
    <property type="match status" value="1"/>
</dbReference>
<evidence type="ECO:0000259" key="7">
    <source>
        <dbReference type="Pfam" id="PF04321"/>
    </source>
</evidence>
<dbReference type="Pfam" id="PF04321">
    <property type="entry name" value="RmlD_sub_bind"/>
    <property type="match status" value="1"/>
</dbReference>
<dbReference type="InterPro" id="IPR005913">
    <property type="entry name" value="dTDP_dehydrorham_reduct"/>
</dbReference>
<evidence type="ECO:0000313" key="9">
    <source>
        <dbReference type="Proteomes" id="UP001237448"/>
    </source>
</evidence>
<keyword evidence="9" id="KW-1185">Reference proteome</keyword>
<dbReference type="CDD" id="cd05254">
    <property type="entry name" value="dTDP_HR_like_SDR_e"/>
    <property type="match status" value="1"/>
</dbReference>
<evidence type="ECO:0000256" key="2">
    <source>
        <dbReference type="ARBA" id="ARBA00010944"/>
    </source>
</evidence>
<dbReference type="PANTHER" id="PTHR10491">
    <property type="entry name" value="DTDP-4-DEHYDRORHAMNOSE REDUCTASE"/>
    <property type="match status" value="1"/>
</dbReference>
<comment type="caution">
    <text evidence="8">The sequence shown here is derived from an EMBL/GenBank/DDBJ whole genome shotgun (WGS) entry which is preliminary data.</text>
</comment>
<sequence length="290" mass="31573">MRIAVIGEHGQLASCLRERAGQGWRFLGRDIIDLACAADFDRILDREAPDVLVNAAAYTAVDKAETEPERAFAVNEAAPGALARWCARNRVAFLHVSTDYVFDGAGDGPWREDDEARPLNVYGASKLAGERAVLESGARALILRTAWVHSSYGRNFVKTVLRLALERDRIDIVADQSGGPTSAQDLADGCAALLPLLHEGRIEGLHHCGGAGATTWADFAQAIFEEALQRGFIPRVPAIMRVRSADYPTPARRPLNSRLSCDRLLGKSGVAMPGWRLGLRRTLDAMEKTS</sequence>
<evidence type="ECO:0000256" key="3">
    <source>
        <dbReference type="ARBA" id="ARBA00012929"/>
    </source>
</evidence>
<evidence type="ECO:0000256" key="5">
    <source>
        <dbReference type="ARBA" id="ARBA00048200"/>
    </source>
</evidence>
<dbReference type="InterPro" id="IPR036291">
    <property type="entry name" value="NAD(P)-bd_dom_sf"/>
</dbReference>
<dbReference type="PANTHER" id="PTHR10491:SF4">
    <property type="entry name" value="METHIONINE ADENOSYLTRANSFERASE 2 SUBUNIT BETA"/>
    <property type="match status" value="1"/>
</dbReference>
<dbReference type="Gene3D" id="3.40.50.720">
    <property type="entry name" value="NAD(P)-binding Rossmann-like Domain"/>
    <property type="match status" value="1"/>
</dbReference>
<keyword evidence="6" id="KW-0521">NADP</keyword>
<evidence type="ECO:0000313" key="8">
    <source>
        <dbReference type="EMBL" id="MDQ0392172.1"/>
    </source>
</evidence>
<keyword evidence="6 8" id="KW-0560">Oxidoreductase</keyword>
<dbReference type="EMBL" id="JAUSVK010000001">
    <property type="protein sequence ID" value="MDQ0392172.1"/>
    <property type="molecule type" value="Genomic_DNA"/>
</dbReference>
<accession>A0ABU0FC31</accession>
<dbReference type="Proteomes" id="UP001237448">
    <property type="component" value="Unassembled WGS sequence"/>
</dbReference>
<evidence type="ECO:0000256" key="4">
    <source>
        <dbReference type="ARBA" id="ARBA00017099"/>
    </source>
</evidence>
<reference evidence="8 9" key="1">
    <citation type="submission" date="2023-07" db="EMBL/GenBank/DDBJ databases">
        <title>Genomic Encyclopedia of Type Strains, Phase IV (KMG-IV): sequencing the most valuable type-strain genomes for metagenomic binning, comparative biology and taxonomic classification.</title>
        <authorList>
            <person name="Goeker M."/>
        </authorList>
    </citation>
    <scope>NUCLEOTIDE SEQUENCE [LARGE SCALE GENOMIC DNA]</scope>
    <source>
        <strain evidence="8 9">DSM 5896</strain>
    </source>
</reference>
<dbReference type="RefSeq" id="WP_307425649.1">
    <property type="nucleotide sequence ID" value="NZ_JAUSVK010000001.1"/>
</dbReference>
<evidence type="ECO:0000256" key="6">
    <source>
        <dbReference type="RuleBase" id="RU364082"/>
    </source>
</evidence>
<comment type="function">
    <text evidence="6">Catalyzes the reduction of dTDP-6-deoxy-L-lyxo-4-hexulose to yield dTDP-L-rhamnose.</text>
</comment>
<dbReference type="EC" id="1.1.1.133" evidence="3 6"/>
<proteinExistence type="inferred from homology"/>
<name>A0ABU0FC31_9HYPH</name>
<gene>
    <name evidence="8" type="ORF">J3R73_001964</name>
</gene>
<dbReference type="GO" id="GO:0008831">
    <property type="term" value="F:dTDP-4-dehydrorhamnose reductase activity"/>
    <property type="evidence" value="ECO:0007669"/>
    <property type="project" value="UniProtKB-EC"/>
</dbReference>
<protein>
    <recommendedName>
        <fullName evidence="4 6">dTDP-4-dehydrorhamnose reductase</fullName>
        <ecNumber evidence="3 6">1.1.1.133</ecNumber>
    </recommendedName>
</protein>
<comment type="similarity">
    <text evidence="2 6">Belongs to the dTDP-4-dehydrorhamnose reductase family.</text>
</comment>
<evidence type="ECO:0000256" key="1">
    <source>
        <dbReference type="ARBA" id="ARBA00004781"/>
    </source>
</evidence>
<dbReference type="InterPro" id="IPR029903">
    <property type="entry name" value="RmlD-like-bd"/>
</dbReference>
<comment type="catalytic activity">
    <reaction evidence="5 6">
        <text>dTDP-beta-L-rhamnose + NADP(+) = dTDP-4-dehydro-beta-L-rhamnose + NADPH + H(+)</text>
        <dbReference type="Rhea" id="RHEA:21796"/>
        <dbReference type="ChEBI" id="CHEBI:15378"/>
        <dbReference type="ChEBI" id="CHEBI:57510"/>
        <dbReference type="ChEBI" id="CHEBI:57783"/>
        <dbReference type="ChEBI" id="CHEBI:58349"/>
        <dbReference type="ChEBI" id="CHEBI:62830"/>
        <dbReference type="EC" id="1.1.1.133"/>
    </reaction>
</comment>
<comment type="cofactor">
    <cofactor evidence="6">
        <name>Mg(2+)</name>
        <dbReference type="ChEBI" id="CHEBI:18420"/>
    </cofactor>
    <text evidence="6">Binds 1 Mg(2+) ion per monomer.</text>
</comment>
<organism evidence="8 9">
    <name type="scientific">Labrys monachus</name>
    <dbReference type="NCBI Taxonomy" id="217067"/>
    <lineage>
        <taxon>Bacteria</taxon>
        <taxon>Pseudomonadati</taxon>
        <taxon>Pseudomonadota</taxon>
        <taxon>Alphaproteobacteria</taxon>
        <taxon>Hyphomicrobiales</taxon>
        <taxon>Xanthobacteraceae</taxon>
        <taxon>Labrys</taxon>
    </lineage>
</organism>
<dbReference type="NCBIfam" id="TIGR01214">
    <property type="entry name" value="rmlD"/>
    <property type="match status" value="1"/>
</dbReference>